<gene>
    <name evidence="1" type="ORF">N026_04300</name>
</gene>
<accession>A0AAJ4AVK4</accession>
<evidence type="ECO:0000313" key="1">
    <source>
        <dbReference type="EMBL" id="QHF06745.1"/>
    </source>
</evidence>
<dbReference type="Proteomes" id="UP000464688">
    <property type="component" value="Chromosome"/>
</dbReference>
<dbReference type="AlphaFoldDB" id="A0AAJ4AVK4"/>
<protein>
    <submittedName>
        <fullName evidence="1">Uncharacterized protein</fullName>
    </submittedName>
</protein>
<evidence type="ECO:0000313" key="2">
    <source>
        <dbReference type="Proteomes" id="UP000464688"/>
    </source>
</evidence>
<organism evidence="1 2">
    <name type="scientific">Pseudomonas syringae UB303</name>
    <dbReference type="NCBI Taxonomy" id="1357287"/>
    <lineage>
        <taxon>Bacteria</taxon>
        <taxon>Pseudomonadati</taxon>
        <taxon>Pseudomonadota</taxon>
        <taxon>Gammaproteobacteria</taxon>
        <taxon>Pseudomonadales</taxon>
        <taxon>Pseudomonadaceae</taxon>
        <taxon>Pseudomonas</taxon>
        <taxon>Pseudomonas syringae</taxon>
    </lineage>
</organism>
<proteinExistence type="predicted"/>
<sequence length="233" mass="24291">MTSGVEAFYRCGHDNDHGPVMQTVTVNSASSPTSAGCLMCDLDVIKVRETIMDTHVARASSTLARLAGVLLVIVSMGFFAPERAQAEAVNLVVCTGTHTGTFSPGLTNASQPINVTTTSSWGTCVLPLGTSASSSQSFQAPLSCNALLQNTTDVTWIIKWGDGETSTYNFDATYNDTGGLNKTVVGIGEIVAGRYTGSTAITTYVLFNLELNACATTTGVTSLSGPSTLTIIQ</sequence>
<name>A0AAJ4AVK4_PSESX</name>
<dbReference type="EMBL" id="CP047267">
    <property type="protein sequence ID" value="QHF06745.1"/>
    <property type="molecule type" value="Genomic_DNA"/>
</dbReference>
<reference evidence="1 2" key="1">
    <citation type="journal article" date="2014" name="Genome Announc.">
        <title>Draft Genome Sequences of a Phylogenetically Diverse Suite of Pseudomonas syringae Strains from Multiple Source Populations.</title>
        <authorList>
            <person name="Baltrus D.A."/>
            <person name="Yourstone S."/>
            <person name="Lind A."/>
            <person name="Guilbaud C."/>
            <person name="Sands D.C."/>
            <person name="Jones C.D."/>
            <person name="Morris C.E."/>
            <person name="Dangl J.L."/>
        </authorList>
    </citation>
    <scope>NUCLEOTIDE SEQUENCE [LARGE SCALE GENOMIC DNA]</scope>
    <source>
        <strain evidence="1 2">UB303</strain>
    </source>
</reference>